<comment type="caution">
    <text evidence="2">The sequence shown here is derived from an EMBL/GenBank/DDBJ whole genome shotgun (WGS) entry which is preliminary data.</text>
</comment>
<dbReference type="PANTHER" id="PTHR38657">
    <property type="entry name" value="SLR1343 PROTEIN"/>
    <property type="match status" value="1"/>
</dbReference>
<protein>
    <submittedName>
        <fullName evidence="2">Cryptochrome/photolyase family protein</fullName>
    </submittedName>
</protein>
<accession>A0A844ZFF4</accession>
<dbReference type="SUPFAM" id="SSF48173">
    <property type="entry name" value="Cryptochrome/photolyase FAD-binding domain"/>
    <property type="match status" value="1"/>
</dbReference>
<dbReference type="AlphaFoldDB" id="A0A844ZFF4"/>
<dbReference type="InterPro" id="IPR007357">
    <property type="entry name" value="PhrB-like"/>
</dbReference>
<keyword evidence="3" id="KW-1185">Reference proteome</keyword>
<dbReference type="InterPro" id="IPR036134">
    <property type="entry name" value="Crypto/Photolyase_FAD-like_sf"/>
</dbReference>
<dbReference type="RefSeq" id="WP_160682086.1">
    <property type="nucleotide sequence ID" value="NZ_WTYW01000001.1"/>
</dbReference>
<proteinExistence type="predicted"/>
<feature type="region of interest" description="Disordered" evidence="1">
    <location>
        <begin position="172"/>
        <end position="205"/>
    </location>
</feature>
<dbReference type="Pfam" id="PF04244">
    <property type="entry name" value="DPRP"/>
    <property type="match status" value="1"/>
</dbReference>
<dbReference type="InterPro" id="IPR052551">
    <property type="entry name" value="UV-DNA_repair_photolyase"/>
</dbReference>
<organism evidence="2 3">
    <name type="scientific">Parapontixanthobacter aurantiacus</name>
    <dbReference type="NCBI Taxonomy" id="1463599"/>
    <lineage>
        <taxon>Bacteria</taxon>
        <taxon>Pseudomonadati</taxon>
        <taxon>Pseudomonadota</taxon>
        <taxon>Alphaproteobacteria</taxon>
        <taxon>Sphingomonadales</taxon>
        <taxon>Erythrobacteraceae</taxon>
        <taxon>Parapontixanthobacter</taxon>
    </lineage>
</organism>
<name>A0A844ZFF4_9SPHN</name>
<dbReference type="Gene3D" id="1.10.579.10">
    <property type="entry name" value="DNA Cyclobutane Dipyrimidine Photolyase, subunit A, domain 3"/>
    <property type="match status" value="1"/>
</dbReference>
<sequence length="534" mass="62187">MPSDSDQQPVLVPILGDQLTRTLASLRGRTKGDTVILMAEMWDEATYVKHHKQKIVLIFSAMRHFAKELREDGWDVDYVELIDEDNAHSFTGEVARAIERHSPREVKVVEAGEWRLNQAIAEWPDKFDCDVEILPDDRYLCPIADFRSWAEDRDHLTMEHFYREMRKRTGLLMQDNGKPTGGEWNYDKQNRRPPKDDMDPPNRPLFEPDEITRECIALVEDKFADHFGSLDRFGWPVTRRQAEKAADAFFKERIEKFGPYQDAMVHGEDDLFHSMLSTSLNLGLLDPMELCERADQAYRDEKAPLNSVEGFIRQILGWREYIRGFYWYNMPHLQKANALNAQRSLPEFYWTGETDMRCLADCIRSTRDNAHAHHIQRLMVLGNFALLAGINPREVQDWYLVVYADAYEWVELPNVSAMILYADGGKLATKPYAASGNYINKMSDYCKECTYSPSKKTGEGACPFNPLYWYFMNRHRDRLESNHRIGRIYANWDRMGDDRQKEYLDSAEEFLATLKPSGPEYARYEDTDQSMDAA</sequence>
<evidence type="ECO:0000313" key="3">
    <source>
        <dbReference type="Proteomes" id="UP000433104"/>
    </source>
</evidence>
<dbReference type="OrthoDB" id="5288100at2"/>
<dbReference type="Gene3D" id="3.40.50.620">
    <property type="entry name" value="HUPs"/>
    <property type="match status" value="1"/>
</dbReference>
<dbReference type="Gene3D" id="1.25.40.80">
    <property type="match status" value="1"/>
</dbReference>
<gene>
    <name evidence="2" type="ORF">GRI38_06690</name>
</gene>
<feature type="compositionally biased region" description="Basic and acidic residues" evidence="1">
    <location>
        <begin position="185"/>
        <end position="200"/>
    </location>
</feature>
<dbReference type="EMBL" id="WTYW01000001">
    <property type="protein sequence ID" value="MXO85717.1"/>
    <property type="molecule type" value="Genomic_DNA"/>
</dbReference>
<dbReference type="Gene3D" id="1.10.10.1710">
    <property type="entry name" value="Deoxyribodipyrimidine photolyase-related"/>
    <property type="match status" value="1"/>
</dbReference>
<keyword evidence="2" id="KW-0456">Lyase</keyword>
<dbReference type="Proteomes" id="UP000433104">
    <property type="component" value="Unassembled WGS sequence"/>
</dbReference>
<evidence type="ECO:0000256" key="1">
    <source>
        <dbReference type="SAM" id="MobiDB-lite"/>
    </source>
</evidence>
<dbReference type="GO" id="GO:0016829">
    <property type="term" value="F:lyase activity"/>
    <property type="evidence" value="ECO:0007669"/>
    <property type="project" value="UniProtKB-KW"/>
</dbReference>
<dbReference type="InterPro" id="IPR014729">
    <property type="entry name" value="Rossmann-like_a/b/a_fold"/>
</dbReference>
<dbReference type="PANTHER" id="PTHR38657:SF1">
    <property type="entry name" value="SLR1343 PROTEIN"/>
    <property type="match status" value="1"/>
</dbReference>
<evidence type="ECO:0000313" key="2">
    <source>
        <dbReference type="EMBL" id="MXO85717.1"/>
    </source>
</evidence>
<reference evidence="2 3" key="1">
    <citation type="submission" date="2019-12" db="EMBL/GenBank/DDBJ databases">
        <title>Genomic-based taxomic classification of the family Erythrobacteraceae.</title>
        <authorList>
            <person name="Xu L."/>
        </authorList>
    </citation>
    <scope>NUCLEOTIDE SEQUENCE [LARGE SCALE GENOMIC DNA]</scope>
    <source>
        <strain evidence="2 3">MCCC 1A09962</strain>
    </source>
</reference>